<feature type="region of interest" description="Disordered" evidence="2">
    <location>
        <begin position="371"/>
        <end position="396"/>
    </location>
</feature>
<dbReference type="Pfam" id="PF13837">
    <property type="entry name" value="Myb_DNA-bind_4"/>
    <property type="match status" value="1"/>
</dbReference>
<feature type="compositionally biased region" description="Polar residues" evidence="2">
    <location>
        <begin position="328"/>
        <end position="337"/>
    </location>
</feature>
<dbReference type="EMBL" id="JARQZJ010000091">
    <property type="protein sequence ID" value="KAK9883471.1"/>
    <property type="molecule type" value="Genomic_DNA"/>
</dbReference>
<evidence type="ECO:0000313" key="5">
    <source>
        <dbReference type="Proteomes" id="UP001431783"/>
    </source>
</evidence>
<feature type="region of interest" description="Disordered" evidence="2">
    <location>
        <begin position="147"/>
        <end position="176"/>
    </location>
</feature>
<accession>A0AAW1UUG5</accession>
<dbReference type="InterPro" id="IPR044822">
    <property type="entry name" value="Myb_DNA-bind_4"/>
</dbReference>
<name>A0AAW1UUG5_9CUCU</name>
<keyword evidence="5" id="KW-1185">Reference proteome</keyword>
<feature type="region of interest" description="Disordered" evidence="2">
    <location>
        <begin position="326"/>
        <end position="347"/>
    </location>
</feature>
<evidence type="ECO:0000256" key="2">
    <source>
        <dbReference type="SAM" id="MobiDB-lite"/>
    </source>
</evidence>
<feature type="domain" description="Myb/SANT-like DNA-binding" evidence="3">
    <location>
        <begin position="17"/>
        <end position="108"/>
    </location>
</feature>
<dbReference type="Gene3D" id="1.10.10.60">
    <property type="entry name" value="Homeodomain-like"/>
    <property type="match status" value="1"/>
</dbReference>
<dbReference type="Proteomes" id="UP001431783">
    <property type="component" value="Unassembled WGS sequence"/>
</dbReference>
<evidence type="ECO:0000256" key="1">
    <source>
        <dbReference type="SAM" id="Coils"/>
    </source>
</evidence>
<gene>
    <name evidence="4" type="ORF">WA026_001648</name>
</gene>
<sequence length="396" mass="45118">MESQHSLRTLQKKRTTNFREDETKLLIQLWGSPQIQNKLYLTHRKAPVMRILAANMQRHGFYRTPDEIKTRIRNLKCLYHRIKRTVQSGTGLGTVDPDWAHYKAMDSILSKETTKKENLYKDNVLEGPRCEDIKQEIEDIEINDDMESFTTTSNPGSEYGDETNPLPSLTPAPQPEEKVTTNKVLPAILPNLANFAIPIQSQPVLPQQNGISVRPNGMPSLPFPLIIVQQKPQTNNNDKNTSAKPSNVADIHTLQQIQQQQQGINFSDMSTLLKDLLSVQKESLSIERERLELEKERLDYHRNVGNQLLTLIPIVGSLLQKIAHSNDEISNSDSSPPKNGKKRKHVNDDILRESKILRTVLEKNIKKYMLGDDYQEDSDKDDSGIGSNEELSKKKK</sequence>
<keyword evidence="1" id="KW-0175">Coiled coil</keyword>
<evidence type="ECO:0000313" key="4">
    <source>
        <dbReference type="EMBL" id="KAK9883471.1"/>
    </source>
</evidence>
<organism evidence="4 5">
    <name type="scientific">Henosepilachna vigintioctopunctata</name>
    <dbReference type="NCBI Taxonomy" id="420089"/>
    <lineage>
        <taxon>Eukaryota</taxon>
        <taxon>Metazoa</taxon>
        <taxon>Ecdysozoa</taxon>
        <taxon>Arthropoda</taxon>
        <taxon>Hexapoda</taxon>
        <taxon>Insecta</taxon>
        <taxon>Pterygota</taxon>
        <taxon>Neoptera</taxon>
        <taxon>Endopterygota</taxon>
        <taxon>Coleoptera</taxon>
        <taxon>Polyphaga</taxon>
        <taxon>Cucujiformia</taxon>
        <taxon>Coccinelloidea</taxon>
        <taxon>Coccinellidae</taxon>
        <taxon>Epilachninae</taxon>
        <taxon>Epilachnini</taxon>
        <taxon>Henosepilachna</taxon>
    </lineage>
</organism>
<evidence type="ECO:0000259" key="3">
    <source>
        <dbReference type="Pfam" id="PF13837"/>
    </source>
</evidence>
<reference evidence="4 5" key="1">
    <citation type="submission" date="2023-03" db="EMBL/GenBank/DDBJ databases">
        <title>Genome insight into feeding habits of ladybird beetles.</title>
        <authorList>
            <person name="Li H.-S."/>
            <person name="Huang Y.-H."/>
            <person name="Pang H."/>
        </authorList>
    </citation>
    <scope>NUCLEOTIDE SEQUENCE [LARGE SCALE GENOMIC DNA]</scope>
    <source>
        <strain evidence="4">SYSU_2023b</strain>
        <tissue evidence="4">Whole body</tissue>
    </source>
</reference>
<proteinExistence type="predicted"/>
<dbReference type="PANTHER" id="PTHR22666:SF3">
    <property type="entry name" value="MYB_SANT-LIKE DNA-BINDING DOMAIN-CONTAINING PROTEIN 1"/>
    <property type="match status" value="1"/>
</dbReference>
<dbReference type="PANTHER" id="PTHR22666">
    <property type="entry name" value="MYB_SANT-LIKE DNA-BINDING DOMAIN-CONTAINING PROTEIN 1"/>
    <property type="match status" value="1"/>
</dbReference>
<dbReference type="GO" id="GO:0016604">
    <property type="term" value="C:nuclear body"/>
    <property type="evidence" value="ECO:0007669"/>
    <property type="project" value="TreeGrafter"/>
</dbReference>
<comment type="caution">
    <text evidence="4">The sequence shown here is derived from an EMBL/GenBank/DDBJ whole genome shotgun (WGS) entry which is preliminary data.</text>
</comment>
<protein>
    <recommendedName>
        <fullName evidence="3">Myb/SANT-like DNA-binding domain-containing protein</fullName>
    </recommendedName>
</protein>
<dbReference type="InterPro" id="IPR026095">
    <property type="entry name" value="Myb/SANT-like_DNA-bd_dom_prot"/>
</dbReference>
<dbReference type="AlphaFoldDB" id="A0AAW1UUG5"/>
<dbReference type="GO" id="GO:0045893">
    <property type="term" value="P:positive regulation of DNA-templated transcription"/>
    <property type="evidence" value="ECO:0007669"/>
    <property type="project" value="TreeGrafter"/>
</dbReference>
<feature type="coiled-coil region" evidence="1">
    <location>
        <begin position="274"/>
        <end position="301"/>
    </location>
</feature>